<protein>
    <submittedName>
        <fullName evidence="1">13614_t:CDS:1</fullName>
    </submittedName>
</protein>
<accession>A0A9N9FJZ2</accession>
<dbReference type="EMBL" id="CAJVPL010000907">
    <property type="protein sequence ID" value="CAG8539507.1"/>
    <property type="molecule type" value="Genomic_DNA"/>
</dbReference>
<name>A0A9N9FJZ2_9GLOM</name>
<dbReference type="Proteomes" id="UP000789831">
    <property type="component" value="Unassembled WGS sequence"/>
</dbReference>
<comment type="caution">
    <text evidence="1">The sequence shown here is derived from an EMBL/GenBank/DDBJ whole genome shotgun (WGS) entry which is preliminary data.</text>
</comment>
<keyword evidence="2" id="KW-1185">Reference proteome</keyword>
<sequence length="438" mass="50075">MSRTPHKYFGRKSSEWGILGFLNECDLEPFERKLDCYLKDLEYIVNVDKGIRKQRAQLLLNNYRLVSISFLMLEIQNGDEMLDDQPDKQLAQSWEIAQVSEFSDDEEIKFDLSSVAEELRREPITEWVVADINVTQRFRKFQMDVLDQTQRNGLTYNNVYELLALSSIIVLTSPCPYPIFTIEEWNKIIKENPYTIENHPIPPEMSSILHQASCNNFIGKDATIDGGNSQLGKNVARAFNELVPKVAPAKISEDTYSYLYLHPISRPFFSGEKEYDLTLNSANADSTKRPDLSCEVYQVAILNSESKPIGFTPLQHKKDSIKVQLKACKSINQQMDSRGGPGEAAILLNMGDQTESFIMDLKFDGLYRSWSFLTTKLVIDRASLPLAEFAISHIMALEECVGKIARDYKYRSTKFTPLKQMSFVRKLPNSPQVKMLLS</sequence>
<reference evidence="1" key="1">
    <citation type="submission" date="2021-06" db="EMBL/GenBank/DDBJ databases">
        <authorList>
            <person name="Kallberg Y."/>
            <person name="Tangrot J."/>
            <person name="Rosling A."/>
        </authorList>
    </citation>
    <scope>NUCLEOTIDE SEQUENCE</scope>
    <source>
        <strain evidence="1">MT106</strain>
    </source>
</reference>
<evidence type="ECO:0000313" key="2">
    <source>
        <dbReference type="Proteomes" id="UP000789831"/>
    </source>
</evidence>
<proteinExistence type="predicted"/>
<dbReference type="OrthoDB" id="2440309at2759"/>
<organism evidence="1 2">
    <name type="scientific">Ambispora gerdemannii</name>
    <dbReference type="NCBI Taxonomy" id="144530"/>
    <lineage>
        <taxon>Eukaryota</taxon>
        <taxon>Fungi</taxon>
        <taxon>Fungi incertae sedis</taxon>
        <taxon>Mucoromycota</taxon>
        <taxon>Glomeromycotina</taxon>
        <taxon>Glomeromycetes</taxon>
        <taxon>Archaeosporales</taxon>
        <taxon>Ambisporaceae</taxon>
        <taxon>Ambispora</taxon>
    </lineage>
</organism>
<gene>
    <name evidence="1" type="ORF">AGERDE_LOCUS6113</name>
</gene>
<dbReference type="AlphaFoldDB" id="A0A9N9FJZ2"/>
<evidence type="ECO:0000313" key="1">
    <source>
        <dbReference type="EMBL" id="CAG8539507.1"/>
    </source>
</evidence>